<dbReference type="EMBL" id="BJHX01000001">
    <property type="protein sequence ID" value="GDY61614.1"/>
    <property type="molecule type" value="Genomic_DNA"/>
</dbReference>
<reference evidence="2 3" key="1">
    <citation type="submission" date="2019-04" db="EMBL/GenBank/DDBJ databases">
        <title>Draft genome sequences of Streptomyces avermitilis ATCC 31267.</title>
        <authorList>
            <person name="Komaki H."/>
            <person name="Tamura T."/>
            <person name="Hosoyama A."/>
        </authorList>
    </citation>
    <scope>NUCLEOTIDE SEQUENCE [LARGE SCALE GENOMIC DNA]</scope>
    <source>
        <strain evidence="2 3">ATCC 31267</strain>
    </source>
</reference>
<sequence length="106" mass="11576">MTSSAPRWAVPATTWTFFCDAAPHDAGYLPVTVIAGRLRVHGRGGTVLQPGIDLLHRADDLPPGAPVPVITDGWCDVLRVRREHAYLIPQGARLPFTARGPVFRVR</sequence>
<name>A0A4D4LMC7_STRAX</name>
<dbReference type="Proteomes" id="UP000302139">
    <property type="component" value="Unassembled WGS sequence"/>
</dbReference>
<dbReference type="Proteomes" id="UP000299211">
    <property type="component" value="Unassembled WGS sequence"/>
</dbReference>
<evidence type="ECO:0000313" key="1">
    <source>
        <dbReference type="EMBL" id="GDY61614.1"/>
    </source>
</evidence>
<protein>
    <submittedName>
        <fullName evidence="1">Uncharacterized protein</fullName>
    </submittedName>
</protein>
<evidence type="ECO:0000313" key="4">
    <source>
        <dbReference type="Proteomes" id="UP000302139"/>
    </source>
</evidence>
<dbReference type="PANTHER" id="PTHR38730:SF1">
    <property type="entry name" value="SLL7028 PROTEIN"/>
    <property type="match status" value="1"/>
</dbReference>
<proteinExistence type="predicted"/>
<evidence type="ECO:0000313" key="2">
    <source>
        <dbReference type="EMBL" id="GDY78279.1"/>
    </source>
</evidence>
<dbReference type="STRING" id="33903.AQJ43_07170"/>
<dbReference type="AlphaFoldDB" id="A0A4D4LMC7"/>
<evidence type="ECO:0000313" key="3">
    <source>
        <dbReference type="Proteomes" id="UP000299211"/>
    </source>
</evidence>
<comment type="caution">
    <text evidence="1">The sequence shown here is derived from an EMBL/GenBank/DDBJ whole genome shotgun (WGS) entry which is preliminary data.</text>
</comment>
<gene>
    <name evidence="1" type="ORF">SAV14893_010070</name>
    <name evidence="2" type="ORF">SAV31267_077640</name>
</gene>
<reference evidence="1 4" key="2">
    <citation type="submission" date="2019-04" db="EMBL/GenBank/DDBJ databases">
        <title>Draft genome sequences of Streptomyces avermitilis NBRC 14893.</title>
        <authorList>
            <person name="Komaki H."/>
            <person name="Tamura T."/>
            <person name="Hosoyama A."/>
        </authorList>
    </citation>
    <scope>NUCLEOTIDE SEQUENCE [LARGE SCALE GENOMIC DNA]</scope>
    <source>
        <strain evidence="1 4">NBRC 14893</strain>
    </source>
</reference>
<dbReference type="EMBL" id="BJHY01000001">
    <property type="protein sequence ID" value="GDY78279.1"/>
    <property type="molecule type" value="Genomic_DNA"/>
</dbReference>
<accession>A0A4D4LMC7</accession>
<organism evidence="1 4">
    <name type="scientific">Streptomyces avermitilis</name>
    <dbReference type="NCBI Taxonomy" id="33903"/>
    <lineage>
        <taxon>Bacteria</taxon>
        <taxon>Bacillati</taxon>
        <taxon>Actinomycetota</taxon>
        <taxon>Actinomycetes</taxon>
        <taxon>Kitasatosporales</taxon>
        <taxon>Streptomycetaceae</taxon>
        <taxon>Streptomyces</taxon>
    </lineage>
</organism>
<dbReference type="PANTHER" id="PTHR38730">
    <property type="entry name" value="SLL7028 PROTEIN"/>
    <property type="match status" value="1"/>
</dbReference>